<accession>A0A1I2AJ07</accession>
<sequence length="180" mass="18105">MTVPGYNNLDPIPAKWLLPDGTLTDKMPIDPTGGGGGSQKVDITGSGGDVSTDQYMQKAATTTGLDTNARVLGSFGGNAVPIRADEFGNLFITAAPSATLLDGAKSQGTTAAALASSTAIKTVLVQSDPGNTVNILVGNATSQSIVLVPGASEKIEVDDLAKVFVKAATGTATVNYHAGV</sequence>
<evidence type="ECO:0000313" key="1">
    <source>
        <dbReference type="EMBL" id="SFE43707.1"/>
    </source>
</evidence>
<evidence type="ECO:0000313" key="2">
    <source>
        <dbReference type="Proteomes" id="UP000183410"/>
    </source>
</evidence>
<dbReference type="Proteomes" id="UP000183410">
    <property type="component" value="Unassembled WGS sequence"/>
</dbReference>
<dbReference type="EMBL" id="FONN01000002">
    <property type="protein sequence ID" value="SFE43707.1"/>
    <property type="molecule type" value="Genomic_DNA"/>
</dbReference>
<keyword evidence="2" id="KW-1185">Reference proteome</keyword>
<reference evidence="2" key="1">
    <citation type="submission" date="2016-10" db="EMBL/GenBank/DDBJ databases">
        <authorList>
            <person name="Varghese N."/>
            <person name="Submissions S."/>
        </authorList>
    </citation>
    <scope>NUCLEOTIDE SEQUENCE [LARGE SCALE GENOMIC DNA]</scope>
    <source>
        <strain evidence="2">CGMCC 1.10223</strain>
    </source>
</reference>
<gene>
    <name evidence="1" type="ORF">SAMN04487969_102511</name>
</gene>
<protein>
    <submittedName>
        <fullName evidence="1">Uncharacterized protein</fullName>
    </submittedName>
</protein>
<dbReference type="RefSeq" id="WP_046230224.1">
    <property type="nucleotide sequence ID" value="NZ_FONN01000002.1"/>
</dbReference>
<organism evidence="1 2">
    <name type="scientific">Paenibacillus algorifonticola</name>
    <dbReference type="NCBI Taxonomy" id="684063"/>
    <lineage>
        <taxon>Bacteria</taxon>
        <taxon>Bacillati</taxon>
        <taxon>Bacillota</taxon>
        <taxon>Bacilli</taxon>
        <taxon>Bacillales</taxon>
        <taxon>Paenibacillaceae</taxon>
        <taxon>Paenibacillus</taxon>
    </lineage>
</organism>
<dbReference type="AlphaFoldDB" id="A0A1I2AJ07"/>
<proteinExistence type="predicted"/>
<name>A0A1I2AJ07_9BACL</name>